<dbReference type="GO" id="GO:0015074">
    <property type="term" value="P:DNA integration"/>
    <property type="evidence" value="ECO:0007669"/>
    <property type="project" value="InterPro"/>
</dbReference>
<evidence type="ECO:0000313" key="4">
    <source>
        <dbReference type="EMBL" id="SEE66701.1"/>
    </source>
</evidence>
<accession>A0A1H5KRL8</accession>
<evidence type="ECO:0000313" key="5">
    <source>
        <dbReference type="Proteomes" id="UP000198985"/>
    </source>
</evidence>
<dbReference type="AlphaFoldDB" id="A0A1H5KRL8"/>
<protein>
    <submittedName>
        <fullName evidence="4">Phage integrase family protein</fullName>
    </submittedName>
</protein>
<dbReference type="InterPro" id="IPR011010">
    <property type="entry name" value="DNA_brk_join_enz"/>
</dbReference>
<evidence type="ECO:0000256" key="2">
    <source>
        <dbReference type="SAM" id="MobiDB-lite"/>
    </source>
</evidence>
<gene>
    <name evidence="4" type="ORF">SAMN04490194_3388</name>
</gene>
<dbReference type="Pfam" id="PF00589">
    <property type="entry name" value="Phage_integrase"/>
    <property type="match status" value="1"/>
</dbReference>
<feature type="compositionally biased region" description="Polar residues" evidence="2">
    <location>
        <begin position="7"/>
        <end position="20"/>
    </location>
</feature>
<dbReference type="SUPFAM" id="SSF56349">
    <property type="entry name" value="DNA breaking-rejoining enzymes"/>
    <property type="match status" value="1"/>
</dbReference>
<dbReference type="PROSITE" id="PS51898">
    <property type="entry name" value="TYR_RECOMBINASE"/>
    <property type="match status" value="1"/>
</dbReference>
<proteinExistence type="predicted"/>
<feature type="region of interest" description="Disordered" evidence="2">
    <location>
        <begin position="1"/>
        <end position="27"/>
    </location>
</feature>
<dbReference type="InterPro" id="IPR002104">
    <property type="entry name" value="Integrase_catalytic"/>
</dbReference>
<dbReference type="Proteomes" id="UP000198985">
    <property type="component" value="Unassembled WGS sequence"/>
</dbReference>
<evidence type="ECO:0000259" key="3">
    <source>
        <dbReference type="PROSITE" id="PS51898"/>
    </source>
</evidence>
<name>A0A1H5KRL8_9PSED</name>
<dbReference type="GO" id="GO:0003677">
    <property type="term" value="F:DNA binding"/>
    <property type="evidence" value="ECO:0007669"/>
    <property type="project" value="InterPro"/>
</dbReference>
<dbReference type="GO" id="GO:0006310">
    <property type="term" value="P:DNA recombination"/>
    <property type="evidence" value="ECO:0007669"/>
    <property type="project" value="UniProtKB-KW"/>
</dbReference>
<dbReference type="EMBL" id="FNTY01000002">
    <property type="protein sequence ID" value="SEE66701.1"/>
    <property type="molecule type" value="Genomic_DNA"/>
</dbReference>
<keyword evidence="1" id="KW-0233">DNA recombination</keyword>
<organism evidence="4 5">
    <name type="scientific">Pseudomonas migulae</name>
    <dbReference type="NCBI Taxonomy" id="78543"/>
    <lineage>
        <taxon>Bacteria</taxon>
        <taxon>Pseudomonadati</taxon>
        <taxon>Pseudomonadota</taxon>
        <taxon>Gammaproteobacteria</taxon>
        <taxon>Pseudomonadales</taxon>
        <taxon>Pseudomonadaceae</taxon>
        <taxon>Pseudomonas</taxon>
    </lineage>
</organism>
<dbReference type="InterPro" id="IPR013762">
    <property type="entry name" value="Integrase-like_cat_sf"/>
</dbReference>
<sequence length="193" mass="21982">MLRGFRQSVSCRPPTSSTGSAYADHSRRRQRHAGSFYRLNPFPMDLAYLTGQRVTDTRLLDEQDVRNGEIWVLQGKTNAKRRIEITGELKVLIDRIMLRKKEHKIRSTRLIVSEDGTPTTVAMLRGRFDLAREAAGVAKIELQMRDLRAKAVTDKAESSGDIMQARDQLGHTTVVMTEQYIRNRKGKKVSPTK</sequence>
<feature type="domain" description="Tyr recombinase" evidence="3">
    <location>
        <begin position="12"/>
        <end position="193"/>
    </location>
</feature>
<dbReference type="Gene3D" id="1.10.443.10">
    <property type="entry name" value="Intergrase catalytic core"/>
    <property type="match status" value="1"/>
</dbReference>
<reference evidence="4 5" key="1">
    <citation type="submission" date="2016-10" db="EMBL/GenBank/DDBJ databases">
        <authorList>
            <person name="de Groot N.N."/>
        </authorList>
    </citation>
    <scope>NUCLEOTIDE SEQUENCE [LARGE SCALE GENOMIC DNA]</scope>
    <source>
        <strain evidence="4 5">BS3662</strain>
    </source>
</reference>
<evidence type="ECO:0000256" key="1">
    <source>
        <dbReference type="ARBA" id="ARBA00023172"/>
    </source>
</evidence>